<evidence type="ECO:0000313" key="2">
    <source>
        <dbReference type="EMBL" id="VAV91495.1"/>
    </source>
</evidence>
<organism evidence="2">
    <name type="scientific">hydrothermal vent metagenome</name>
    <dbReference type="NCBI Taxonomy" id="652676"/>
    <lineage>
        <taxon>unclassified sequences</taxon>
        <taxon>metagenomes</taxon>
        <taxon>ecological metagenomes</taxon>
    </lineage>
</organism>
<gene>
    <name evidence="2" type="ORF">MNBD_ALPHA06-1956</name>
</gene>
<evidence type="ECO:0000256" key="1">
    <source>
        <dbReference type="SAM" id="Phobius"/>
    </source>
</evidence>
<feature type="transmembrane region" description="Helical" evidence="1">
    <location>
        <begin position="39"/>
        <end position="61"/>
    </location>
</feature>
<evidence type="ECO:0008006" key="3">
    <source>
        <dbReference type="Google" id="ProtNLM"/>
    </source>
</evidence>
<dbReference type="AlphaFoldDB" id="A0A3B0S8I1"/>
<accession>A0A3B0S8I1</accession>
<keyword evidence="1" id="KW-0472">Membrane</keyword>
<feature type="transmembrane region" description="Helical" evidence="1">
    <location>
        <begin position="73"/>
        <end position="94"/>
    </location>
</feature>
<proteinExistence type="predicted"/>
<keyword evidence="1" id="KW-1133">Transmembrane helix</keyword>
<sequence>MALAAAFNVDVIDLTVNAQSQEQITVYKKRANTMAAARLSFWISLASYVFGMILFAVLSVGDGSRGYVMLWPSIWWTVAMAGHGLTVIIVLLVMRYHNQQDGFTG</sequence>
<protein>
    <recommendedName>
        <fullName evidence="3">2TM domain-containing protein</fullName>
    </recommendedName>
</protein>
<dbReference type="EMBL" id="UOEE01000126">
    <property type="protein sequence ID" value="VAV91495.1"/>
    <property type="molecule type" value="Genomic_DNA"/>
</dbReference>
<keyword evidence="1" id="KW-0812">Transmembrane</keyword>
<name>A0A3B0S8I1_9ZZZZ</name>
<reference evidence="2" key="1">
    <citation type="submission" date="2018-06" db="EMBL/GenBank/DDBJ databases">
        <authorList>
            <person name="Zhirakovskaya E."/>
        </authorList>
    </citation>
    <scope>NUCLEOTIDE SEQUENCE</scope>
</reference>